<dbReference type="Proteomes" id="UP000265520">
    <property type="component" value="Unassembled WGS sequence"/>
</dbReference>
<evidence type="ECO:0000313" key="2">
    <source>
        <dbReference type="Proteomes" id="UP000265520"/>
    </source>
</evidence>
<dbReference type="AlphaFoldDB" id="A0A392W9T0"/>
<comment type="caution">
    <text evidence="1">The sequence shown here is derived from an EMBL/GenBank/DDBJ whole genome shotgun (WGS) entry which is preliminary data.</text>
</comment>
<feature type="non-terminal residue" evidence="1">
    <location>
        <position position="28"/>
    </location>
</feature>
<proteinExistence type="predicted"/>
<reference evidence="1 2" key="1">
    <citation type="journal article" date="2018" name="Front. Plant Sci.">
        <title>Red Clover (Trifolium pratense) and Zigzag Clover (T. medium) - A Picture of Genomic Similarities and Differences.</title>
        <authorList>
            <person name="Dluhosova J."/>
            <person name="Istvanek J."/>
            <person name="Nedelnik J."/>
            <person name="Repkova J."/>
        </authorList>
    </citation>
    <scope>NUCLEOTIDE SEQUENCE [LARGE SCALE GENOMIC DNA]</scope>
    <source>
        <strain evidence="2">cv. 10/8</strain>
        <tissue evidence="1">Leaf</tissue>
    </source>
</reference>
<keyword evidence="2" id="KW-1185">Reference proteome</keyword>
<accession>A0A392W9T0</accession>
<organism evidence="1 2">
    <name type="scientific">Trifolium medium</name>
    <dbReference type="NCBI Taxonomy" id="97028"/>
    <lineage>
        <taxon>Eukaryota</taxon>
        <taxon>Viridiplantae</taxon>
        <taxon>Streptophyta</taxon>
        <taxon>Embryophyta</taxon>
        <taxon>Tracheophyta</taxon>
        <taxon>Spermatophyta</taxon>
        <taxon>Magnoliopsida</taxon>
        <taxon>eudicotyledons</taxon>
        <taxon>Gunneridae</taxon>
        <taxon>Pentapetalae</taxon>
        <taxon>rosids</taxon>
        <taxon>fabids</taxon>
        <taxon>Fabales</taxon>
        <taxon>Fabaceae</taxon>
        <taxon>Papilionoideae</taxon>
        <taxon>50 kb inversion clade</taxon>
        <taxon>NPAAA clade</taxon>
        <taxon>Hologalegina</taxon>
        <taxon>IRL clade</taxon>
        <taxon>Trifolieae</taxon>
        <taxon>Trifolium</taxon>
    </lineage>
</organism>
<evidence type="ECO:0000313" key="1">
    <source>
        <dbReference type="EMBL" id="MCI96539.1"/>
    </source>
</evidence>
<sequence>MFCLLRNAHMHAAQRAVHVVREAWPSGV</sequence>
<name>A0A392W9T0_9FABA</name>
<dbReference type="EMBL" id="LXQA011417410">
    <property type="protein sequence ID" value="MCI96539.1"/>
    <property type="molecule type" value="Genomic_DNA"/>
</dbReference>
<protein>
    <submittedName>
        <fullName evidence="1">Uncharacterized protein</fullName>
    </submittedName>
</protein>